<dbReference type="Pfam" id="PF00989">
    <property type="entry name" value="PAS"/>
    <property type="match status" value="1"/>
</dbReference>
<dbReference type="PROSITE" id="PS50112">
    <property type="entry name" value="PAS"/>
    <property type="match status" value="1"/>
</dbReference>
<dbReference type="InterPro" id="IPR013767">
    <property type="entry name" value="PAS_fold"/>
</dbReference>
<dbReference type="AlphaFoldDB" id="A0A515EPA7"/>
<dbReference type="SMART" id="SM00086">
    <property type="entry name" value="PAC"/>
    <property type="match status" value="3"/>
</dbReference>
<dbReference type="Gene3D" id="3.30.70.270">
    <property type="match status" value="1"/>
</dbReference>
<dbReference type="InterPro" id="IPR013656">
    <property type="entry name" value="PAS_4"/>
</dbReference>
<dbReference type="GO" id="GO:0006355">
    <property type="term" value="P:regulation of DNA-templated transcription"/>
    <property type="evidence" value="ECO:0007669"/>
    <property type="project" value="InterPro"/>
</dbReference>
<reference evidence="5" key="1">
    <citation type="submission" date="2019-02" db="EMBL/GenBank/DDBJ databases">
        <title>Complete genome sequence of Rhodoferax sp. Gr-4.</title>
        <authorList>
            <person name="Jin L."/>
        </authorList>
    </citation>
    <scope>NUCLEOTIDE SEQUENCE [LARGE SCALE GENOMIC DNA]</scope>
    <source>
        <strain evidence="5">Gr-4</strain>
    </source>
</reference>
<dbReference type="PANTHER" id="PTHR44757:SF2">
    <property type="entry name" value="BIOFILM ARCHITECTURE MAINTENANCE PROTEIN MBAA"/>
    <property type="match status" value="1"/>
</dbReference>
<organism evidence="4 5">
    <name type="scientific">Rhodoferax aquaticus</name>
    <dbReference type="NCBI Taxonomy" id="2527691"/>
    <lineage>
        <taxon>Bacteria</taxon>
        <taxon>Pseudomonadati</taxon>
        <taxon>Pseudomonadota</taxon>
        <taxon>Betaproteobacteria</taxon>
        <taxon>Burkholderiales</taxon>
        <taxon>Comamonadaceae</taxon>
        <taxon>Rhodoferax</taxon>
    </lineage>
</organism>
<dbReference type="PANTHER" id="PTHR44757">
    <property type="entry name" value="DIGUANYLATE CYCLASE DGCP"/>
    <property type="match status" value="1"/>
</dbReference>
<feature type="domain" description="PAC" evidence="2">
    <location>
        <begin position="334"/>
        <end position="387"/>
    </location>
</feature>
<dbReference type="PROSITE" id="PS50887">
    <property type="entry name" value="GGDEF"/>
    <property type="match status" value="1"/>
</dbReference>
<reference evidence="5" key="2">
    <citation type="journal article" date="2020" name="Int. J. Syst. Evol. Microbiol.">
        <title>Genomic insights into a novel species Rhodoferax aquaticus sp. nov., isolated from freshwater.</title>
        <authorList>
            <person name="Li T."/>
            <person name="Zhuo Y."/>
            <person name="Jin C.Z."/>
            <person name="Wu X."/>
            <person name="Ko S.R."/>
            <person name="Jin F.J."/>
            <person name="Ahn C.Y."/>
            <person name="Oh H.M."/>
            <person name="Lee H.G."/>
            <person name="Jin L."/>
        </authorList>
    </citation>
    <scope>NUCLEOTIDE SEQUENCE [LARGE SCALE GENOMIC DNA]</scope>
    <source>
        <strain evidence="5">Gr-4</strain>
    </source>
</reference>
<dbReference type="Pfam" id="PF00990">
    <property type="entry name" value="GGDEF"/>
    <property type="match status" value="1"/>
</dbReference>
<name>A0A515EPA7_9BURK</name>
<feature type="domain" description="GGDEF" evidence="3">
    <location>
        <begin position="544"/>
        <end position="682"/>
    </location>
</feature>
<dbReference type="PROSITE" id="PS50113">
    <property type="entry name" value="PAC"/>
    <property type="match status" value="3"/>
</dbReference>
<dbReference type="SMART" id="SM00091">
    <property type="entry name" value="PAS"/>
    <property type="match status" value="4"/>
</dbReference>
<dbReference type="SMART" id="SM00267">
    <property type="entry name" value="GGDEF"/>
    <property type="match status" value="1"/>
</dbReference>
<protein>
    <submittedName>
        <fullName evidence="4">Sensor domain-containing diguanylate cyclase</fullName>
    </submittedName>
</protein>
<dbReference type="EMBL" id="CP036282">
    <property type="protein sequence ID" value="QDL54506.1"/>
    <property type="molecule type" value="Genomic_DNA"/>
</dbReference>
<dbReference type="KEGG" id="rhg:EXZ61_10195"/>
<dbReference type="FunFam" id="3.30.70.270:FF:000001">
    <property type="entry name" value="Diguanylate cyclase domain protein"/>
    <property type="match status" value="1"/>
</dbReference>
<dbReference type="InterPro" id="IPR001610">
    <property type="entry name" value="PAC"/>
</dbReference>
<dbReference type="SUPFAM" id="SSF55073">
    <property type="entry name" value="Nucleotide cyclase"/>
    <property type="match status" value="1"/>
</dbReference>
<dbReference type="InterPro" id="IPR029787">
    <property type="entry name" value="Nucleotide_cyclase"/>
</dbReference>
<evidence type="ECO:0000313" key="4">
    <source>
        <dbReference type="EMBL" id="QDL54506.1"/>
    </source>
</evidence>
<feature type="domain" description="PAC" evidence="2">
    <location>
        <begin position="77"/>
        <end position="130"/>
    </location>
</feature>
<dbReference type="NCBIfam" id="TIGR00229">
    <property type="entry name" value="sensory_box"/>
    <property type="match status" value="4"/>
</dbReference>
<dbReference type="Pfam" id="PF08448">
    <property type="entry name" value="PAS_4"/>
    <property type="match status" value="2"/>
</dbReference>
<keyword evidence="5" id="KW-1185">Reference proteome</keyword>
<dbReference type="NCBIfam" id="TIGR00254">
    <property type="entry name" value="GGDEF"/>
    <property type="match status" value="1"/>
</dbReference>
<feature type="domain" description="PAC" evidence="2">
    <location>
        <begin position="204"/>
        <end position="257"/>
    </location>
</feature>
<dbReference type="Pfam" id="PF08447">
    <property type="entry name" value="PAS_3"/>
    <property type="match status" value="1"/>
</dbReference>
<dbReference type="InterPro" id="IPR000700">
    <property type="entry name" value="PAS-assoc_C"/>
</dbReference>
<dbReference type="Gene3D" id="3.30.450.20">
    <property type="entry name" value="PAS domain"/>
    <property type="match status" value="4"/>
</dbReference>
<dbReference type="SUPFAM" id="SSF55785">
    <property type="entry name" value="PYP-like sensor domain (PAS domain)"/>
    <property type="match status" value="4"/>
</dbReference>
<evidence type="ECO:0000259" key="3">
    <source>
        <dbReference type="PROSITE" id="PS50887"/>
    </source>
</evidence>
<dbReference type="InterPro" id="IPR000160">
    <property type="entry name" value="GGDEF_dom"/>
</dbReference>
<evidence type="ECO:0000259" key="2">
    <source>
        <dbReference type="PROSITE" id="PS50113"/>
    </source>
</evidence>
<dbReference type="InterPro" id="IPR043128">
    <property type="entry name" value="Rev_trsase/Diguanyl_cyclase"/>
</dbReference>
<dbReference type="InterPro" id="IPR013655">
    <property type="entry name" value="PAS_fold_3"/>
</dbReference>
<dbReference type="GO" id="GO:0003824">
    <property type="term" value="F:catalytic activity"/>
    <property type="evidence" value="ECO:0007669"/>
    <property type="project" value="UniProtKB-ARBA"/>
</dbReference>
<dbReference type="CDD" id="cd01949">
    <property type="entry name" value="GGDEF"/>
    <property type="match status" value="1"/>
</dbReference>
<evidence type="ECO:0000313" key="5">
    <source>
        <dbReference type="Proteomes" id="UP000317365"/>
    </source>
</evidence>
<proteinExistence type="predicted"/>
<dbReference type="CDD" id="cd00130">
    <property type="entry name" value="PAS"/>
    <property type="match status" value="3"/>
</dbReference>
<gene>
    <name evidence="4" type="ORF">EXZ61_10195</name>
</gene>
<accession>A0A515EPA7</accession>
<dbReference type="Proteomes" id="UP000317365">
    <property type="component" value="Chromosome"/>
</dbReference>
<sequence>MSSVDLSTLFEHLPIGAYRIAPNGSIWHVNAALLRLNGYASENEMRRDVGEVVPNPYAIPARRQEFLELLYSRGSITNFESEMVRYKSGEHWWAREHAHTVRDEDGNLLYYEGTIEDITSERAAQFRLDQRESLLYNVLQTIPDHVWLKDTSGVYVTCNEAFAERLKIQPAALIGTRDADWVGEEIAQQFLTTDQLVMRTGTSVTFEEGYESTINPKGELHEVVKTPMRDGLGNIIGVLGMARSIQQRKDAEALLRDTTEQLELAIMGADLGRWNHDLTHEKGYFLDERACKMLGRDPRESEKGRAWGHLIHPDDLTATLQAMRAHLSGHADAYEVDYRARHTDGHWIWLSSRGKVVQFDREGNPQRMVGTLMDISGRKQAEAELRATQSELQATLNALPDQLFELSADGRYRAVHSREEEDTLYASKFILNKVVTEVLPKDAAEAFLSALNEAQAKGRSTGHQYRLDLAPGKQWFELTVVRKPTEPGEEERFIAIARDITERKITEEAIQHLAFHDSLTGLPNRRLFNDRLHSALIASHRQQQHGALMFLDLDKFKQLNDTHGHDIGDLMLQEVSRRLLQNIRAVDTVARLGGDEFVVLVQALSADEIDARMHASTVGHKILASMNEPYWLNGRQHTTTPSIGIALFSGEVAPPNEILKQADIAMYHAKALGRNTLCFYDPDMPITHSKPA</sequence>
<dbReference type="InterPro" id="IPR035965">
    <property type="entry name" value="PAS-like_dom_sf"/>
</dbReference>
<dbReference type="InterPro" id="IPR052155">
    <property type="entry name" value="Biofilm_reg_signaling"/>
</dbReference>
<feature type="domain" description="PAS" evidence="1">
    <location>
        <begin position="131"/>
        <end position="175"/>
    </location>
</feature>
<dbReference type="InterPro" id="IPR000014">
    <property type="entry name" value="PAS"/>
</dbReference>
<dbReference type="RefSeq" id="WP_142811474.1">
    <property type="nucleotide sequence ID" value="NZ_CP036282.1"/>
</dbReference>
<evidence type="ECO:0000259" key="1">
    <source>
        <dbReference type="PROSITE" id="PS50112"/>
    </source>
</evidence>